<dbReference type="GO" id="GO:0016746">
    <property type="term" value="F:acyltransferase activity"/>
    <property type="evidence" value="ECO:0007669"/>
    <property type="project" value="UniProtKB-KW"/>
</dbReference>
<evidence type="ECO:0000313" key="1">
    <source>
        <dbReference type="EMBL" id="OOK82571.1"/>
    </source>
</evidence>
<evidence type="ECO:0000313" key="2">
    <source>
        <dbReference type="Proteomes" id="UP000189229"/>
    </source>
</evidence>
<dbReference type="Proteomes" id="UP000189229">
    <property type="component" value="Unassembled WGS sequence"/>
</dbReference>
<dbReference type="AlphaFoldDB" id="A0A1V3XVP2"/>
<proteinExistence type="predicted"/>
<sequence length="164" mass="18112">MGDKRDKQDGGLSGWVAKRAGKWDLDGQDETTLHRHKFVWNLLVDYWFRMEIDGWDNIPEPPVLLVGIHSGAPFVWDAWTVGLQWWRRFGPERPLHGTAHDALMAIPGIGRYFRSMGVLPAAPDAIATALAEGVTWRCGPAVRWIRCGPGPSVTGQTSPGGKAS</sequence>
<keyword evidence="1" id="KW-0012">Acyltransferase</keyword>
<protein>
    <submittedName>
        <fullName evidence="1">Putative acyltransferase domain protein</fullName>
    </submittedName>
</protein>
<keyword evidence="1" id="KW-0808">Transferase</keyword>
<reference evidence="1 2" key="1">
    <citation type="submission" date="2017-02" db="EMBL/GenBank/DDBJ databases">
        <title>Complete genome sequences of Mycobacterium kansasii strains isolated from rhesus macaques.</title>
        <authorList>
            <person name="Panda A."/>
            <person name="Nagaraj S."/>
            <person name="Zhao X."/>
            <person name="Tettelin H."/>
            <person name="Detolla L.J."/>
        </authorList>
    </citation>
    <scope>NUCLEOTIDE SEQUENCE [LARGE SCALE GENOMIC DNA]</scope>
    <source>
        <strain evidence="1 2">11-3813</strain>
    </source>
</reference>
<accession>A0A1V3XVP2</accession>
<organism evidence="1 2">
    <name type="scientific">Mycobacterium kansasii</name>
    <dbReference type="NCBI Taxonomy" id="1768"/>
    <lineage>
        <taxon>Bacteria</taxon>
        <taxon>Bacillati</taxon>
        <taxon>Actinomycetota</taxon>
        <taxon>Actinomycetes</taxon>
        <taxon>Mycobacteriales</taxon>
        <taxon>Mycobacteriaceae</taxon>
        <taxon>Mycobacterium</taxon>
    </lineage>
</organism>
<name>A0A1V3XVP2_MYCKA</name>
<comment type="caution">
    <text evidence="1">The sequence shown here is derived from an EMBL/GenBank/DDBJ whole genome shotgun (WGS) entry which is preliminary data.</text>
</comment>
<dbReference type="EMBL" id="MVBM01000001">
    <property type="protein sequence ID" value="OOK82571.1"/>
    <property type="molecule type" value="Genomic_DNA"/>
</dbReference>
<gene>
    <name evidence="1" type="ORF">BZL30_0532</name>
</gene>